<reference evidence="1" key="1">
    <citation type="journal article" date="2022" name="bioRxiv">
        <title>Sequencing and chromosome-scale assembly of the giantPleurodeles waltlgenome.</title>
        <authorList>
            <person name="Brown T."/>
            <person name="Elewa A."/>
            <person name="Iarovenko S."/>
            <person name="Subramanian E."/>
            <person name="Araus A.J."/>
            <person name="Petzold A."/>
            <person name="Susuki M."/>
            <person name="Suzuki K.-i.T."/>
            <person name="Hayashi T."/>
            <person name="Toyoda A."/>
            <person name="Oliveira C."/>
            <person name="Osipova E."/>
            <person name="Leigh N.D."/>
            <person name="Simon A."/>
            <person name="Yun M.H."/>
        </authorList>
    </citation>
    <scope>NUCLEOTIDE SEQUENCE</scope>
    <source>
        <strain evidence="1">20211129_DDA</strain>
        <tissue evidence="1">Liver</tissue>
    </source>
</reference>
<proteinExistence type="predicted"/>
<dbReference type="EMBL" id="JANPWB010000001">
    <property type="protein sequence ID" value="KAJ1215013.1"/>
    <property type="molecule type" value="Genomic_DNA"/>
</dbReference>
<keyword evidence="2" id="KW-1185">Reference proteome</keyword>
<accession>A0AAV7WLR5</accession>
<name>A0AAV7WLR5_PLEWA</name>
<evidence type="ECO:0000313" key="1">
    <source>
        <dbReference type="EMBL" id="KAJ1215013.1"/>
    </source>
</evidence>
<protein>
    <submittedName>
        <fullName evidence="1">Uncharacterized protein</fullName>
    </submittedName>
</protein>
<gene>
    <name evidence="1" type="ORF">NDU88_002623</name>
</gene>
<dbReference type="AlphaFoldDB" id="A0AAV7WLR5"/>
<organism evidence="1 2">
    <name type="scientific">Pleurodeles waltl</name>
    <name type="common">Iberian ribbed newt</name>
    <dbReference type="NCBI Taxonomy" id="8319"/>
    <lineage>
        <taxon>Eukaryota</taxon>
        <taxon>Metazoa</taxon>
        <taxon>Chordata</taxon>
        <taxon>Craniata</taxon>
        <taxon>Vertebrata</taxon>
        <taxon>Euteleostomi</taxon>
        <taxon>Amphibia</taxon>
        <taxon>Batrachia</taxon>
        <taxon>Caudata</taxon>
        <taxon>Salamandroidea</taxon>
        <taxon>Salamandridae</taxon>
        <taxon>Pleurodelinae</taxon>
        <taxon>Pleurodeles</taxon>
    </lineage>
</organism>
<comment type="caution">
    <text evidence="1">The sequence shown here is derived from an EMBL/GenBank/DDBJ whole genome shotgun (WGS) entry which is preliminary data.</text>
</comment>
<sequence length="104" mass="11591">MPGSGTRESKHPWTEVDCEALMCRMDAMDEGLANSSIVAHSVAYGKLVRHPSRGSRYLGTTHSDSPERPRFERMLHVRERLDIPVKAATVLSVGCMDARSCLYD</sequence>
<dbReference type="Proteomes" id="UP001066276">
    <property type="component" value="Chromosome 1_1"/>
</dbReference>
<evidence type="ECO:0000313" key="2">
    <source>
        <dbReference type="Proteomes" id="UP001066276"/>
    </source>
</evidence>